<dbReference type="SUPFAM" id="SSF53597">
    <property type="entry name" value="Dihydrofolate reductase-like"/>
    <property type="match status" value="1"/>
</dbReference>
<dbReference type="STRING" id="679897.HMU06270"/>
<dbReference type="SUPFAM" id="SSF53927">
    <property type="entry name" value="Cytidine deaminase-like"/>
    <property type="match status" value="1"/>
</dbReference>
<dbReference type="Proteomes" id="UP000001522">
    <property type="component" value="Chromosome"/>
</dbReference>
<organism evidence="3 4">
    <name type="scientific">Helicobacter mustelae (strain ATCC 43772 / CCUG 25715 / CIP 103759 / LMG 18044 / NCTC 12198 / R85-136P)</name>
    <name type="common">Campylobacter mustelae</name>
    <dbReference type="NCBI Taxonomy" id="679897"/>
    <lineage>
        <taxon>Bacteria</taxon>
        <taxon>Pseudomonadati</taxon>
        <taxon>Campylobacterota</taxon>
        <taxon>Epsilonproteobacteria</taxon>
        <taxon>Campylobacterales</taxon>
        <taxon>Helicobacteraceae</taxon>
        <taxon>Helicobacter</taxon>
    </lineage>
</organism>
<dbReference type="InterPro" id="IPR004794">
    <property type="entry name" value="Eubact_RibD"/>
</dbReference>
<proteinExistence type="predicted"/>
<dbReference type="GO" id="GO:0009231">
    <property type="term" value="P:riboflavin biosynthetic process"/>
    <property type="evidence" value="ECO:0007669"/>
    <property type="project" value="UniProtKB-UniPathway"/>
</dbReference>
<dbReference type="eggNOG" id="COG1985">
    <property type="taxonomic scope" value="Bacteria"/>
</dbReference>
<dbReference type="eggNOG" id="COG0117">
    <property type="taxonomic scope" value="Bacteria"/>
</dbReference>
<dbReference type="KEGG" id="hms:HMU06270"/>
<sequence length="345" mass="38709">MLSHQLLMSLCIKKAWEFQTLTLPNPAVAAMVVSGEGEILSLCAHQKSGAPHAEVLSLKEAYYKLTKDENIKNITNSQELHQILRNHHQNLFKDCSIYVTLEPCTCYGKTPPCAEILQSIGIKSVIIGALESTKNQGGKEMLEKSGARVTARILEKECQDLLLPFLCYQKKQRFSLFKLATRLDGDYKSGSISCSEAKIFTHNQRSVCDKIFVSQNTLRNDNPLLDARFCQEPFVFGAPDVGIFSRNPKTLDADARIFSHKREVDFYSTKKSLPKGFNIIEGGWKLFLALRDQIDMLLVHISPTLSAKNPPFSEQGLLQGMEDFSGELLHTQKLGEDALLWIKNS</sequence>
<dbReference type="PROSITE" id="PS51747">
    <property type="entry name" value="CYT_DCMP_DEAMINASES_2"/>
    <property type="match status" value="1"/>
</dbReference>
<dbReference type="Gene3D" id="3.40.140.10">
    <property type="entry name" value="Cytidine Deaminase, domain 2"/>
    <property type="match status" value="1"/>
</dbReference>
<dbReference type="InterPro" id="IPR002125">
    <property type="entry name" value="CMP_dCMP_dom"/>
</dbReference>
<keyword evidence="3" id="KW-0378">Hydrolase</keyword>
<feature type="domain" description="CMP/dCMP-type deaminase" evidence="2">
    <location>
        <begin position="2"/>
        <end position="149"/>
    </location>
</feature>
<dbReference type="PANTHER" id="PTHR11079:SF162">
    <property type="entry name" value="RIBOFLAVIN BIOSYNTHESIS PROTEIN PYRD, CHLOROPLASTIC"/>
    <property type="match status" value="1"/>
</dbReference>
<accession>D3UHB6</accession>
<dbReference type="PANTHER" id="PTHR11079">
    <property type="entry name" value="CYTOSINE DEAMINASE FAMILY MEMBER"/>
    <property type="match status" value="1"/>
</dbReference>
<dbReference type="HOGENOM" id="CLU_036590_3_0_7"/>
<evidence type="ECO:0000256" key="1">
    <source>
        <dbReference type="ARBA" id="ARBA00005104"/>
    </source>
</evidence>
<keyword evidence="4" id="KW-1185">Reference proteome</keyword>
<dbReference type="UniPathway" id="UPA00275"/>
<dbReference type="InterPro" id="IPR016193">
    <property type="entry name" value="Cytidine_deaminase-like"/>
</dbReference>
<gene>
    <name evidence="3" type="primary">ribD</name>
    <name evidence="3" type="ordered locus">HMU06270</name>
</gene>
<dbReference type="CDD" id="cd01284">
    <property type="entry name" value="Riboflavin_deaminase-reductase"/>
    <property type="match status" value="1"/>
</dbReference>
<dbReference type="AlphaFoldDB" id="D3UHB6"/>
<dbReference type="RefSeq" id="WP_013022971.1">
    <property type="nucleotide sequence ID" value="NC_013949.1"/>
</dbReference>
<dbReference type="InterPro" id="IPR024072">
    <property type="entry name" value="DHFR-like_dom_sf"/>
</dbReference>
<comment type="pathway">
    <text evidence="1">Cofactor biosynthesis; riboflavin biosynthesis.</text>
</comment>
<dbReference type="Gene3D" id="3.40.430.10">
    <property type="entry name" value="Dihydrofolate Reductase, subunit A"/>
    <property type="match status" value="1"/>
</dbReference>
<name>D3UHB6_HELM1</name>
<evidence type="ECO:0000259" key="2">
    <source>
        <dbReference type="PROSITE" id="PS51747"/>
    </source>
</evidence>
<dbReference type="NCBIfam" id="TIGR00326">
    <property type="entry name" value="eubact_ribD"/>
    <property type="match status" value="1"/>
</dbReference>
<dbReference type="EMBL" id="FN555004">
    <property type="protein sequence ID" value="CBG39888.1"/>
    <property type="molecule type" value="Genomic_DNA"/>
</dbReference>
<evidence type="ECO:0000313" key="4">
    <source>
        <dbReference type="Proteomes" id="UP000001522"/>
    </source>
</evidence>
<reference evidence="3 4" key="1">
    <citation type="journal article" date="2010" name="BMC Genomics">
        <title>Comparative genomics and proteomics of Helicobacter mustelae, an ulcerogenic and carcinogenic gastric pathogen.</title>
        <authorList>
            <person name="O'Toole P.W."/>
            <person name="Snelling W.J."/>
            <person name="Canchaya C."/>
            <person name="Forde B.M."/>
            <person name="Hardie K.R."/>
            <person name="Josenhans C."/>
            <person name="Graham R.L.J."/>
            <person name="McMullan G."/>
            <person name="Parkhill J."/>
            <person name="Belda E."/>
            <person name="Bentley S.D."/>
        </authorList>
    </citation>
    <scope>NUCLEOTIDE SEQUENCE [LARGE SCALE GENOMIC DNA]</scope>
    <source>
        <strain evidence="4">ATCC 43772 / LMG 18044 / NCTC 12198 / 12198</strain>
    </source>
</reference>
<dbReference type="GO" id="GO:0008835">
    <property type="term" value="F:diaminohydroxyphosphoribosylaminopyrimidine deaminase activity"/>
    <property type="evidence" value="ECO:0007669"/>
    <property type="project" value="InterPro"/>
</dbReference>
<dbReference type="Pfam" id="PF00383">
    <property type="entry name" value="dCMP_cyt_deam_1"/>
    <property type="match status" value="1"/>
</dbReference>
<dbReference type="EC" id="3.5.4.-" evidence="3"/>
<evidence type="ECO:0000313" key="3">
    <source>
        <dbReference type="EMBL" id="CBG39888.1"/>
    </source>
</evidence>
<protein>
    <submittedName>
        <fullName evidence="3">Putative priboflavin-specific deaminase</fullName>
        <ecNumber evidence="3">3.5.4.-</ecNumber>
    </submittedName>
</protein>